<organism evidence="1 2">
    <name type="scientific">Arcicella gelida</name>
    <dbReference type="NCBI Taxonomy" id="2984195"/>
    <lineage>
        <taxon>Bacteria</taxon>
        <taxon>Pseudomonadati</taxon>
        <taxon>Bacteroidota</taxon>
        <taxon>Cytophagia</taxon>
        <taxon>Cytophagales</taxon>
        <taxon>Flectobacillaceae</taxon>
        <taxon>Arcicella</taxon>
    </lineage>
</organism>
<evidence type="ECO:0000313" key="1">
    <source>
        <dbReference type="EMBL" id="MEA5404095.1"/>
    </source>
</evidence>
<dbReference type="EMBL" id="JAYGIL010000017">
    <property type="protein sequence ID" value="MEA5404095.1"/>
    <property type="molecule type" value="Genomic_DNA"/>
</dbReference>
<name>A0ABU5S6I8_9BACT</name>
<keyword evidence="2" id="KW-1185">Reference proteome</keyword>
<dbReference type="RefSeq" id="WP_323697393.1">
    <property type="nucleotide sequence ID" value="NZ_JAYGIL010000017.1"/>
</dbReference>
<proteinExistence type="predicted"/>
<evidence type="ECO:0000313" key="2">
    <source>
        <dbReference type="Proteomes" id="UP001303899"/>
    </source>
</evidence>
<reference evidence="1 2" key="1">
    <citation type="submission" date="2023-12" db="EMBL/GenBank/DDBJ databases">
        <title>Novel species of the genus Arcicella isolated from rivers.</title>
        <authorList>
            <person name="Lu H."/>
        </authorList>
    </citation>
    <scope>NUCLEOTIDE SEQUENCE [LARGE SCALE GENOMIC DNA]</scope>
    <source>
        <strain evidence="1 2">DC2W</strain>
    </source>
</reference>
<sequence>MKNVICFLSLLFCSSCTINQTEYYAISKTQIKVYYAGETFIDYIKPNEVFILYNKSWKSKSKVKYDNLKGYIYTKSSLDYTYTTKPNVSIEKDFNSNSSIPRIINTGPRGGKYYINKNGNKTKLTAIENSTNCIN</sequence>
<comment type="caution">
    <text evidence="1">The sequence shown here is derived from an EMBL/GenBank/DDBJ whole genome shotgun (WGS) entry which is preliminary data.</text>
</comment>
<gene>
    <name evidence="1" type="ORF">VB776_14285</name>
</gene>
<dbReference type="Proteomes" id="UP001303899">
    <property type="component" value="Unassembled WGS sequence"/>
</dbReference>
<protein>
    <submittedName>
        <fullName evidence="1">Uncharacterized protein</fullName>
    </submittedName>
</protein>
<accession>A0ABU5S6I8</accession>